<evidence type="ECO:0000313" key="8">
    <source>
        <dbReference type="Proteomes" id="UP000060787"/>
    </source>
</evidence>
<keyword evidence="3 6" id="KW-0456">Lyase</keyword>
<dbReference type="PANTHER" id="PTHR42735">
    <property type="match status" value="1"/>
</dbReference>
<dbReference type="RefSeq" id="WP_057918032.1">
    <property type="nucleotide sequence ID" value="NZ_CP011129.1"/>
</dbReference>
<evidence type="ECO:0000256" key="2">
    <source>
        <dbReference type="ARBA" id="ARBA00022898"/>
    </source>
</evidence>
<evidence type="ECO:0000256" key="4">
    <source>
        <dbReference type="ARBA" id="ARBA00038302"/>
    </source>
</evidence>
<accession>A0A0S2FB92</accession>
<dbReference type="InterPro" id="IPR015421">
    <property type="entry name" value="PyrdxlP-dep_Trfase_major"/>
</dbReference>
<evidence type="ECO:0000256" key="5">
    <source>
        <dbReference type="PIRSR" id="PIRSR602129-50"/>
    </source>
</evidence>
<dbReference type="Proteomes" id="UP000060787">
    <property type="component" value="Chromosome"/>
</dbReference>
<keyword evidence="8" id="KW-1185">Reference proteome</keyword>
<evidence type="ECO:0000256" key="1">
    <source>
        <dbReference type="ARBA" id="ARBA00001933"/>
    </source>
</evidence>
<dbReference type="InterPro" id="IPR015424">
    <property type="entry name" value="PyrdxlP-dep_Trfase"/>
</dbReference>
<dbReference type="Pfam" id="PF00282">
    <property type="entry name" value="Pyridoxal_deC"/>
    <property type="match status" value="1"/>
</dbReference>
<dbReference type="PATRIC" id="fig|84531.8.peg.2705"/>
<dbReference type="GO" id="GO:0016830">
    <property type="term" value="F:carbon-carbon lyase activity"/>
    <property type="evidence" value="ECO:0007669"/>
    <property type="project" value="InterPro"/>
</dbReference>
<evidence type="ECO:0000256" key="6">
    <source>
        <dbReference type="RuleBase" id="RU000382"/>
    </source>
</evidence>
<dbReference type="InterPro" id="IPR002129">
    <property type="entry name" value="PyrdxlP-dep_de-COase"/>
</dbReference>
<dbReference type="STRING" id="84531.LA76x_2694"/>
<protein>
    <submittedName>
        <fullName evidence="7">Putative sphingosine-1-phosphate lyase</fullName>
    </submittedName>
</protein>
<feature type="modified residue" description="N6-(pyridoxal phosphate)lysine" evidence="5">
    <location>
        <position position="249"/>
    </location>
</feature>
<dbReference type="Gene3D" id="3.40.640.10">
    <property type="entry name" value="Type I PLP-dependent aspartate aminotransferase-like (Major domain)"/>
    <property type="match status" value="1"/>
</dbReference>
<dbReference type="EMBL" id="CP011129">
    <property type="protein sequence ID" value="ALN80823.1"/>
    <property type="molecule type" value="Genomic_DNA"/>
</dbReference>
<dbReference type="InterPro" id="IPR050477">
    <property type="entry name" value="GrpII_AminoAcid_Decarb"/>
</dbReference>
<organism evidence="7 8">
    <name type="scientific">Lysobacter antibioticus</name>
    <dbReference type="NCBI Taxonomy" id="84531"/>
    <lineage>
        <taxon>Bacteria</taxon>
        <taxon>Pseudomonadati</taxon>
        <taxon>Pseudomonadota</taxon>
        <taxon>Gammaproteobacteria</taxon>
        <taxon>Lysobacterales</taxon>
        <taxon>Lysobacteraceae</taxon>
        <taxon>Lysobacter</taxon>
    </lineage>
</organism>
<dbReference type="SUPFAM" id="SSF53383">
    <property type="entry name" value="PLP-dependent transferases"/>
    <property type="match status" value="1"/>
</dbReference>
<gene>
    <name evidence="7" type="ORF">LA76x_2694</name>
</gene>
<dbReference type="GO" id="GO:0019752">
    <property type="term" value="P:carboxylic acid metabolic process"/>
    <property type="evidence" value="ECO:0007669"/>
    <property type="project" value="InterPro"/>
</dbReference>
<dbReference type="Gene3D" id="3.90.1150.10">
    <property type="entry name" value="Aspartate Aminotransferase, domain 1"/>
    <property type="match status" value="1"/>
</dbReference>
<dbReference type="PANTHER" id="PTHR42735:SF6">
    <property type="entry name" value="SPHINGOSINE-1-PHOSPHATE LYASE 1"/>
    <property type="match status" value="1"/>
</dbReference>
<comment type="similarity">
    <text evidence="4">Belongs to the group II decarboxylase family. Sphingosine-1-phosphate lyase subfamily.</text>
</comment>
<proteinExistence type="inferred from homology"/>
<sequence>MTRFNFNGRKTLPSRGQAWSELQEAMSDLRSGDADWRHGRTPLHVYYAGEDVLDVARQAYAMFISENALAPAAFPSLKRMQDDIIDISLSLLGGSDDAGGTMTSGGTESIMLAVRSAHRAFRERRPQARPHLLLPTSAHPAYDKAADLMGLEVVRVPIGVDYRACADILAQHINEDTMMIVASAPSLPFGTIDPIADIGRLALERGVWLHVDACIGGFLAPHVAKFMSGLPRFDLSVPGVRSLSADLHKFGYTAKGASVILYADAEDQEHQYFEYFDWPKGIYRTETLTGTRPGGAVAAAWAVMHYLGEAGYRALAQRVMHIRDRYIEGIDRIPGLHLLGKPDLSVIAFASDRYDIHDVGDAMEARGWYISRLSNPAALHMTVTPGHDQGVDDYLSDLERSIPQSDRPALRSQSRTVVTY</sequence>
<keyword evidence="2 5" id="KW-0663">Pyridoxal phosphate</keyword>
<dbReference type="GO" id="GO:0030170">
    <property type="term" value="F:pyridoxal phosphate binding"/>
    <property type="evidence" value="ECO:0007669"/>
    <property type="project" value="InterPro"/>
</dbReference>
<reference evidence="7 8" key="1">
    <citation type="journal article" date="2015" name="BMC Genomics">
        <title>Comparative genomics and metabolic profiling of the genus Lysobacter.</title>
        <authorList>
            <person name="de Bruijn I."/>
            <person name="Cheng X."/>
            <person name="de Jager V."/>
            <person name="Exposito R.G."/>
            <person name="Watrous J."/>
            <person name="Patel N."/>
            <person name="Postma J."/>
            <person name="Dorrestein P.C."/>
            <person name="Kobayashi D."/>
            <person name="Raaijmakers J.M."/>
        </authorList>
    </citation>
    <scope>NUCLEOTIDE SEQUENCE [LARGE SCALE GENOMIC DNA]</scope>
    <source>
        <strain evidence="7 8">76</strain>
    </source>
</reference>
<name>A0A0S2FB92_LYSAN</name>
<dbReference type="AlphaFoldDB" id="A0A0S2FB92"/>
<dbReference type="InterPro" id="IPR015422">
    <property type="entry name" value="PyrdxlP-dep_Trfase_small"/>
</dbReference>
<evidence type="ECO:0000256" key="3">
    <source>
        <dbReference type="ARBA" id="ARBA00023239"/>
    </source>
</evidence>
<dbReference type="eggNOG" id="COG0076">
    <property type="taxonomic scope" value="Bacteria"/>
</dbReference>
<comment type="cofactor">
    <cofactor evidence="1 5 6">
        <name>pyridoxal 5'-phosphate</name>
        <dbReference type="ChEBI" id="CHEBI:597326"/>
    </cofactor>
</comment>
<dbReference type="KEGG" id="lab:LA76x_2694"/>
<evidence type="ECO:0000313" key="7">
    <source>
        <dbReference type="EMBL" id="ALN80823.1"/>
    </source>
</evidence>